<evidence type="ECO:0000313" key="4">
    <source>
        <dbReference type="EMBL" id="CAI9957322.1"/>
    </source>
</evidence>
<dbReference type="SMART" id="SM00093">
    <property type="entry name" value="SERPIN"/>
    <property type="match status" value="1"/>
</dbReference>
<dbReference type="Proteomes" id="UP001642409">
    <property type="component" value="Unassembled WGS sequence"/>
</dbReference>
<evidence type="ECO:0000256" key="1">
    <source>
        <dbReference type="ARBA" id="ARBA00009500"/>
    </source>
</evidence>
<keyword evidence="6" id="KW-1185">Reference proteome</keyword>
<accession>A0AA86QJ95</accession>
<name>A0AA86QJ95_9EUKA</name>
<sequence length="240" mass="27114">MLTLNKHAQKVTKFIDFTSKSTCYSPFSLMHALSILVKCSSDASIKELVSKLEFDEQEMHKFSDSMKKDSSVTLAANIFDSHIEKIAKDFEATMLKLFEFVPEKLVSAAQVNNWCAEHTKNKIKEIVASIDGISTILISAIHFKAAWVVQFDPKLTVEKPFKGFNGASTVQMMHLEKKLHYGENKQVQIARLSYSNSGLQALIILPRESTPAAFKTGRFVVNYKRMKLINKITRRVSSAF</sequence>
<gene>
    <name evidence="5" type="ORF">HINF_LOCUS23589</name>
    <name evidence="4" type="ORF">HINF_LOCUS44967</name>
</gene>
<reference evidence="5 6" key="2">
    <citation type="submission" date="2024-07" db="EMBL/GenBank/DDBJ databases">
        <authorList>
            <person name="Akdeniz Z."/>
        </authorList>
    </citation>
    <scope>NUCLEOTIDE SEQUENCE [LARGE SCALE GENOMIC DNA]</scope>
</reference>
<dbReference type="Gene3D" id="2.30.39.10">
    <property type="entry name" value="Alpha-1-antitrypsin, domain 1"/>
    <property type="match status" value="1"/>
</dbReference>
<dbReference type="EMBL" id="CATOUU010000884">
    <property type="protein sequence ID" value="CAI9957322.1"/>
    <property type="molecule type" value="Genomic_DNA"/>
</dbReference>
<reference evidence="4" key="1">
    <citation type="submission" date="2023-06" db="EMBL/GenBank/DDBJ databases">
        <authorList>
            <person name="Kurt Z."/>
        </authorList>
    </citation>
    <scope>NUCLEOTIDE SEQUENCE</scope>
</reference>
<dbReference type="Pfam" id="PF00079">
    <property type="entry name" value="Serpin"/>
    <property type="match status" value="1"/>
</dbReference>
<dbReference type="InterPro" id="IPR000215">
    <property type="entry name" value="Serpin_fam"/>
</dbReference>
<dbReference type="InterPro" id="IPR023796">
    <property type="entry name" value="Serpin_dom"/>
</dbReference>
<dbReference type="AlphaFoldDB" id="A0AA86QJ95"/>
<evidence type="ECO:0000313" key="6">
    <source>
        <dbReference type="Proteomes" id="UP001642409"/>
    </source>
</evidence>
<evidence type="ECO:0000259" key="3">
    <source>
        <dbReference type="SMART" id="SM00093"/>
    </source>
</evidence>
<evidence type="ECO:0000313" key="5">
    <source>
        <dbReference type="EMBL" id="CAL6013023.1"/>
    </source>
</evidence>
<dbReference type="GO" id="GO:0005615">
    <property type="term" value="C:extracellular space"/>
    <property type="evidence" value="ECO:0007669"/>
    <property type="project" value="InterPro"/>
</dbReference>
<protein>
    <submittedName>
        <fullName evidence="4">Serpin 1</fullName>
    </submittedName>
    <submittedName>
        <fullName evidence="5">Serpin_1</fullName>
    </submittedName>
</protein>
<evidence type="ECO:0000256" key="2">
    <source>
        <dbReference type="RuleBase" id="RU000411"/>
    </source>
</evidence>
<feature type="domain" description="Serpin" evidence="3">
    <location>
        <begin position="9"/>
        <end position="239"/>
    </location>
</feature>
<dbReference type="InterPro" id="IPR042185">
    <property type="entry name" value="Serpin_sf_2"/>
</dbReference>
<dbReference type="EMBL" id="CAXDID020000067">
    <property type="protein sequence ID" value="CAL6013023.1"/>
    <property type="molecule type" value="Genomic_DNA"/>
</dbReference>
<dbReference type="InterPro" id="IPR042178">
    <property type="entry name" value="Serpin_sf_1"/>
</dbReference>
<organism evidence="4">
    <name type="scientific">Hexamita inflata</name>
    <dbReference type="NCBI Taxonomy" id="28002"/>
    <lineage>
        <taxon>Eukaryota</taxon>
        <taxon>Metamonada</taxon>
        <taxon>Diplomonadida</taxon>
        <taxon>Hexamitidae</taxon>
        <taxon>Hexamitinae</taxon>
        <taxon>Hexamita</taxon>
    </lineage>
</organism>
<comment type="similarity">
    <text evidence="1 2">Belongs to the serpin family.</text>
</comment>
<dbReference type="InterPro" id="IPR036186">
    <property type="entry name" value="Serpin_sf"/>
</dbReference>
<proteinExistence type="inferred from homology"/>
<dbReference type="SUPFAM" id="SSF56574">
    <property type="entry name" value="Serpins"/>
    <property type="match status" value="1"/>
</dbReference>
<dbReference type="GO" id="GO:0004867">
    <property type="term" value="F:serine-type endopeptidase inhibitor activity"/>
    <property type="evidence" value="ECO:0007669"/>
    <property type="project" value="InterPro"/>
</dbReference>
<dbReference type="PANTHER" id="PTHR11461:SF211">
    <property type="entry name" value="GH10112P-RELATED"/>
    <property type="match status" value="1"/>
</dbReference>
<comment type="caution">
    <text evidence="4">The sequence shown here is derived from an EMBL/GenBank/DDBJ whole genome shotgun (WGS) entry which is preliminary data.</text>
</comment>
<dbReference type="PANTHER" id="PTHR11461">
    <property type="entry name" value="SERINE PROTEASE INHIBITOR, SERPIN"/>
    <property type="match status" value="1"/>
</dbReference>
<dbReference type="Gene3D" id="3.30.497.10">
    <property type="entry name" value="Antithrombin, subunit I, domain 2"/>
    <property type="match status" value="1"/>
</dbReference>